<feature type="compositionally biased region" description="Basic and acidic residues" evidence="1">
    <location>
        <begin position="338"/>
        <end position="347"/>
    </location>
</feature>
<dbReference type="GeneID" id="39601654"/>
<name>A0A443HI87_BYSSP</name>
<proteinExistence type="predicted"/>
<dbReference type="VEuPathDB" id="FungiDB:C8Q69DRAFT_501989"/>
<feature type="region of interest" description="Disordered" evidence="1">
    <location>
        <begin position="64"/>
        <end position="86"/>
    </location>
</feature>
<organism evidence="2 3">
    <name type="scientific">Byssochlamys spectabilis</name>
    <name type="common">Paecilomyces variotii</name>
    <dbReference type="NCBI Taxonomy" id="264951"/>
    <lineage>
        <taxon>Eukaryota</taxon>
        <taxon>Fungi</taxon>
        <taxon>Dikarya</taxon>
        <taxon>Ascomycota</taxon>
        <taxon>Pezizomycotina</taxon>
        <taxon>Eurotiomycetes</taxon>
        <taxon>Eurotiomycetidae</taxon>
        <taxon>Eurotiales</taxon>
        <taxon>Thermoascaceae</taxon>
        <taxon>Paecilomyces</taxon>
    </lineage>
</organism>
<feature type="compositionally biased region" description="Basic residues" evidence="1">
    <location>
        <begin position="325"/>
        <end position="337"/>
    </location>
</feature>
<sequence length="393" mass="45160">MQYDSASPSYSKDSSAAVMPEIFFFERDIEKRGLLNERSSVECQYTSTIRSICWLEGPRRMEPQRSVDPGQFSATHVPAPPKELSKQAAARRNCRVTFEDSESGNYINCKVRLTLDPQNPNIILSVGLQTDASPRARLTFTVDNSTIKMGVEAPNDALCEAIQETRERIPRLFEGIVTAWVYLVELRGPPLQTGEYWRLESQERERWDALCRRASQCRQMVICERWMPTYKYTRDIHSWFTTATSAISDPSRPVIPLSRSPLQTAPDRQAVHLAPLGAYKREEQRPPLAMKRSRSRSPVLGRGVWPPRSEHDPRSHGSRGAGSFYRRRSNSPTRRPRGYRDRPETIRQSDVNDQASGYDLENDVLEKERNLALIDRRIAEIELAAARRRLERR</sequence>
<feature type="region of interest" description="Disordered" evidence="1">
    <location>
        <begin position="250"/>
        <end position="269"/>
    </location>
</feature>
<accession>A0A443HI87</accession>
<comment type="caution">
    <text evidence="2">The sequence shown here is derived from an EMBL/GenBank/DDBJ whole genome shotgun (WGS) entry which is preliminary data.</text>
</comment>
<reference evidence="2 3" key="1">
    <citation type="journal article" date="2018" name="Front. Microbiol.">
        <title>Genomic and genetic insights into a cosmopolitan fungus, Paecilomyces variotii (Eurotiales).</title>
        <authorList>
            <person name="Urquhart A.S."/>
            <person name="Mondo S.J."/>
            <person name="Makela M.R."/>
            <person name="Hane J.K."/>
            <person name="Wiebenga A."/>
            <person name="He G."/>
            <person name="Mihaltcheva S."/>
            <person name="Pangilinan J."/>
            <person name="Lipzen A."/>
            <person name="Barry K."/>
            <person name="de Vries R.P."/>
            <person name="Grigoriev I.V."/>
            <person name="Idnurm A."/>
        </authorList>
    </citation>
    <scope>NUCLEOTIDE SEQUENCE [LARGE SCALE GENOMIC DNA]</scope>
    <source>
        <strain evidence="2 3">CBS 101075</strain>
    </source>
</reference>
<gene>
    <name evidence="2" type="ORF">C8Q69DRAFT_501989</name>
</gene>
<feature type="region of interest" description="Disordered" evidence="1">
    <location>
        <begin position="275"/>
        <end position="358"/>
    </location>
</feature>
<evidence type="ECO:0000313" key="3">
    <source>
        <dbReference type="Proteomes" id="UP000283841"/>
    </source>
</evidence>
<keyword evidence="3" id="KW-1185">Reference proteome</keyword>
<dbReference type="Proteomes" id="UP000283841">
    <property type="component" value="Unassembled WGS sequence"/>
</dbReference>
<dbReference type="EMBL" id="RCNU01000019">
    <property type="protein sequence ID" value="RWQ91514.1"/>
    <property type="molecule type" value="Genomic_DNA"/>
</dbReference>
<dbReference type="RefSeq" id="XP_028481159.1">
    <property type="nucleotide sequence ID" value="XM_028632377.1"/>
</dbReference>
<evidence type="ECO:0000256" key="1">
    <source>
        <dbReference type="SAM" id="MobiDB-lite"/>
    </source>
</evidence>
<dbReference type="AlphaFoldDB" id="A0A443HI87"/>
<evidence type="ECO:0000313" key="2">
    <source>
        <dbReference type="EMBL" id="RWQ91514.1"/>
    </source>
</evidence>
<protein>
    <submittedName>
        <fullName evidence="2">Uncharacterized protein</fullName>
    </submittedName>
</protein>